<evidence type="ECO:0000313" key="7">
    <source>
        <dbReference type="EMBL" id="EFJ46889.1"/>
    </source>
</evidence>
<evidence type="ECO:0000259" key="6">
    <source>
        <dbReference type="PROSITE" id="PS51032"/>
    </source>
</evidence>
<proteinExistence type="predicted"/>
<feature type="domain" description="AP2/ERF" evidence="6">
    <location>
        <begin position="16"/>
        <end position="92"/>
    </location>
</feature>
<dbReference type="GO" id="GO:0003700">
    <property type="term" value="F:DNA-binding transcription factor activity"/>
    <property type="evidence" value="ECO:0007669"/>
    <property type="project" value="InterPro"/>
</dbReference>
<dbReference type="InterPro" id="IPR016177">
    <property type="entry name" value="DNA-bd_dom_sf"/>
</dbReference>
<comment type="subcellular location">
    <subcellularLocation>
        <location evidence="1">Nucleus</location>
    </subcellularLocation>
</comment>
<evidence type="ECO:0000256" key="3">
    <source>
        <dbReference type="ARBA" id="ARBA00023125"/>
    </source>
</evidence>
<name>D8U071_VOLCA</name>
<gene>
    <name evidence="7" type="ORF">VOLCADRAFT_92649</name>
</gene>
<dbReference type="STRING" id="3068.D8U071"/>
<evidence type="ECO:0000256" key="1">
    <source>
        <dbReference type="ARBA" id="ARBA00004123"/>
    </source>
</evidence>
<keyword evidence="4" id="KW-0804">Transcription</keyword>
<dbReference type="PROSITE" id="PS51032">
    <property type="entry name" value="AP2_ERF"/>
    <property type="match status" value="1"/>
</dbReference>
<dbReference type="EMBL" id="GL378348">
    <property type="protein sequence ID" value="EFJ46889.1"/>
    <property type="molecule type" value="Genomic_DNA"/>
</dbReference>
<dbReference type="InParanoid" id="D8U071"/>
<dbReference type="SUPFAM" id="SSF54171">
    <property type="entry name" value="DNA-binding domain"/>
    <property type="match status" value="1"/>
</dbReference>
<accession>D8U071</accession>
<evidence type="ECO:0000256" key="5">
    <source>
        <dbReference type="ARBA" id="ARBA00023242"/>
    </source>
</evidence>
<dbReference type="PANTHER" id="PTHR32467:SF90">
    <property type="entry name" value="AP2-LIKE ETHYLENE-RESPONSIVE TRANSCRIPTION FACTOR AIL1"/>
    <property type="match status" value="1"/>
</dbReference>
<protein>
    <recommendedName>
        <fullName evidence="6">AP2/ERF domain-containing protein</fullName>
    </recommendedName>
</protein>
<dbReference type="InterPro" id="IPR036955">
    <property type="entry name" value="AP2/ERF_dom_sf"/>
</dbReference>
<keyword evidence="3" id="KW-0238">DNA-binding</keyword>
<dbReference type="RefSeq" id="XP_002952098.1">
    <property type="nucleotide sequence ID" value="XM_002952052.1"/>
</dbReference>
<evidence type="ECO:0000256" key="2">
    <source>
        <dbReference type="ARBA" id="ARBA00023015"/>
    </source>
</evidence>
<dbReference type="GeneID" id="9617242"/>
<organism evidence="8">
    <name type="scientific">Volvox carteri f. nagariensis</name>
    <dbReference type="NCBI Taxonomy" id="3068"/>
    <lineage>
        <taxon>Eukaryota</taxon>
        <taxon>Viridiplantae</taxon>
        <taxon>Chlorophyta</taxon>
        <taxon>core chlorophytes</taxon>
        <taxon>Chlorophyceae</taxon>
        <taxon>CS clade</taxon>
        <taxon>Chlamydomonadales</taxon>
        <taxon>Volvocaceae</taxon>
        <taxon>Volvox</taxon>
    </lineage>
</organism>
<dbReference type="GO" id="GO:0005634">
    <property type="term" value="C:nucleus"/>
    <property type="evidence" value="ECO:0007669"/>
    <property type="project" value="UniProtKB-SubCell"/>
</dbReference>
<keyword evidence="2" id="KW-0805">Transcription regulation</keyword>
<dbReference type="KEGG" id="vcn:VOLCADRAFT_92649"/>
<keyword evidence="5" id="KW-0539">Nucleus</keyword>
<dbReference type="InterPro" id="IPR001471">
    <property type="entry name" value="AP2/ERF_dom"/>
</dbReference>
<keyword evidence="8" id="KW-1185">Reference proteome</keyword>
<dbReference type="AlphaFoldDB" id="D8U071"/>
<reference evidence="7 8" key="1">
    <citation type="journal article" date="2010" name="Science">
        <title>Genomic analysis of organismal complexity in the multicellular green alga Volvox carteri.</title>
        <authorList>
            <person name="Prochnik S.E."/>
            <person name="Umen J."/>
            <person name="Nedelcu A.M."/>
            <person name="Hallmann A."/>
            <person name="Miller S.M."/>
            <person name="Nishii I."/>
            <person name="Ferris P."/>
            <person name="Kuo A."/>
            <person name="Mitros T."/>
            <person name="Fritz-Laylin L.K."/>
            <person name="Hellsten U."/>
            <person name="Chapman J."/>
            <person name="Simakov O."/>
            <person name="Rensing S.A."/>
            <person name="Terry A."/>
            <person name="Pangilinan J."/>
            <person name="Kapitonov V."/>
            <person name="Jurka J."/>
            <person name="Salamov A."/>
            <person name="Shapiro H."/>
            <person name="Schmutz J."/>
            <person name="Grimwood J."/>
            <person name="Lindquist E."/>
            <person name="Lucas S."/>
            <person name="Grigoriev I.V."/>
            <person name="Schmitt R."/>
            <person name="Kirk D."/>
            <person name="Rokhsar D.S."/>
        </authorList>
    </citation>
    <scope>NUCLEOTIDE SEQUENCE [LARGE SCALE GENOMIC DNA]</scope>
    <source>
        <strain evidence="8">f. Nagariensis / Eve</strain>
    </source>
</reference>
<sequence length="161" mass="18233">MQRLPSHHISPLPPPGPPFVFFTTADWPKRGEKWEAHVWDKHGARKKGAPGISRKKGAQIYLGVFTTEVAAARAHDIASILIGGPESFTNFPRDDYDEMKSLPPLNKKDLAFMLKDQRIRAVPRYRGAVQYHPQDPWEAWIRKMCGNDCPLPAARGLPGWR</sequence>
<dbReference type="OrthoDB" id="207175at2759"/>
<dbReference type="Proteomes" id="UP000001058">
    <property type="component" value="Unassembled WGS sequence"/>
</dbReference>
<dbReference type="GO" id="GO:0003677">
    <property type="term" value="F:DNA binding"/>
    <property type="evidence" value="ECO:0007669"/>
    <property type="project" value="UniProtKB-KW"/>
</dbReference>
<evidence type="ECO:0000313" key="8">
    <source>
        <dbReference type="Proteomes" id="UP000001058"/>
    </source>
</evidence>
<dbReference type="PANTHER" id="PTHR32467">
    <property type="entry name" value="AP2-LIKE ETHYLENE-RESPONSIVE TRANSCRIPTION FACTOR"/>
    <property type="match status" value="1"/>
</dbReference>
<dbReference type="Gene3D" id="3.30.730.10">
    <property type="entry name" value="AP2/ERF domain"/>
    <property type="match status" value="1"/>
</dbReference>
<dbReference type="SMART" id="SM00380">
    <property type="entry name" value="AP2"/>
    <property type="match status" value="1"/>
</dbReference>
<evidence type="ECO:0000256" key="4">
    <source>
        <dbReference type="ARBA" id="ARBA00023163"/>
    </source>
</evidence>